<gene>
    <name evidence="1" type="ORF">PsorP6_012990</name>
</gene>
<organism evidence="1 2">
    <name type="scientific">Peronosclerospora sorghi</name>
    <dbReference type="NCBI Taxonomy" id="230839"/>
    <lineage>
        <taxon>Eukaryota</taxon>
        <taxon>Sar</taxon>
        <taxon>Stramenopiles</taxon>
        <taxon>Oomycota</taxon>
        <taxon>Peronosporomycetes</taxon>
        <taxon>Peronosporales</taxon>
        <taxon>Peronosporaceae</taxon>
        <taxon>Peronosclerospora</taxon>
    </lineage>
</organism>
<sequence>MRFTTCCADGSKQSDVHSCGIFASFYAREAAQGRALEGVAPPAEEFRAVMLAELNTLQGRMR</sequence>
<evidence type="ECO:0000313" key="1">
    <source>
        <dbReference type="EMBL" id="KAI9917417.1"/>
    </source>
</evidence>
<name>A0ACC0WFQ2_9STRA</name>
<comment type="caution">
    <text evidence="1">The sequence shown here is derived from an EMBL/GenBank/DDBJ whole genome shotgun (WGS) entry which is preliminary data.</text>
</comment>
<dbReference type="EMBL" id="CM047592">
    <property type="protein sequence ID" value="KAI9917417.1"/>
    <property type="molecule type" value="Genomic_DNA"/>
</dbReference>
<evidence type="ECO:0000313" key="2">
    <source>
        <dbReference type="Proteomes" id="UP001163321"/>
    </source>
</evidence>
<reference evidence="1 2" key="1">
    <citation type="journal article" date="2022" name="bioRxiv">
        <title>The genome of the oomycete Peronosclerospora sorghi, a cosmopolitan pathogen of maize and sorghum, is inflated with dispersed pseudogenes.</title>
        <authorList>
            <person name="Fletcher K."/>
            <person name="Martin F."/>
            <person name="Isakeit T."/>
            <person name="Cavanaugh K."/>
            <person name="Magill C."/>
            <person name="Michelmore R."/>
        </authorList>
    </citation>
    <scope>NUCLEOTIDE SEQUENCE [LARGE SCALE GENOMIC DNA]</scope>
    <source>
        <strain evidence="1">P6</strain>
    </source>
</reference>
<proteinExistence type="predicted"/>
<keyword evidence="2" id="KW-1185">Reference proteome</keyword>
<dbReference type="Proteomes" id="UP001163321">
    <property type="component" value="Chromosome 13"/>
</dbReference>
<protein>
    <submittedName>
        <fullName evidence="1">Uncharacterized protein</fullName>
    </submittedName>
</protein>
<accession>A0ACC0WFQ2</accession>